<dbReference type="STRING" id="28885.EI16_09975"/>
<gene>
    <name evidence="1" type="ORF">EI16_09975</name>
</gene>
<protein>
    <recommendedName>
        <fullName evidence="3">TIGR02646 family protein</fullName>
    </recommendedName>
</protein>
<evidence type="ECO:0000313" key="1">
    <source>
        <dbReference type="EMBL" id="KDN96573.1"/>
    </source>
</evidence>
<name>A0A066ZRY7_HYDMR</name>
<dbReference type="NCBIfam" id="TIGR02646">
    <property type="entry name" value="retron system putative HNH endonuclease"/>
    <property type="match status" value="1"/>
</dbReference>
<keyword evidence="2" id="KW-1185">Reference proteome</keyword>
<comment type="caution">
    <text evidence="1">The sequence shown here is derived from an EMBL/GenBank/DDBJ whole genome shotgun (WGS) entry which is preliminary data.</text>
</comment>
<dbReference type="EMBL" id="JMIU01000001">
    <property type="protein sequence ID" value="KDN96573.1"/>
    <property type="molecule type" value="Genomic_DNA"/>
</dbReference>
<dbReference type="Proteomes" id="UP000027341">
    <property type="component" value="Unassembled WGS sequence"/>
</dbReference>
<reference evidence="1 2" key="1">
    <citation type="submission" date="2014-04" db="EMBL/GenBank/DDBJ databases">
        <title>Draft genome sequence of Hydrogenovibrio marinus MH-110, a model organism for aerobic H2 metabolism.</title>
        <authorList>
            <person name="Cha H.J."/>
            <person name="Jo B.H."/>
            <person name="Hwang B.H."/>
        </authorList>
    </citation>
    <scope>NUCLEOTIDE SEQUENCE [LARGE SCALE GENOMIC DNA]</scope>
    <source>
        <strain evidence="1 2">MH-110</strain>
    </source>
</reference>
<dbReference type="AlphaFoldDB" id="A0A066ZRY7"/>
<accession>A0A066ZRY7</accession>
<proteinExistence type="predicted"/>
<dbReference type="InterPro" id="IPR013467">
    <property type="entry name" value="HNH78-like"/>
</dbReference>
<sequence>MRFIHKTGSGGYRLSQANMTPPVTAALAKSRWKSFGDKLRLNVRLTDEQEGLCAYSEIRPDLNSLDSHIEHVKPKSQFPTQTFDYNNLVMSALSSDDLHNSSFGQQDRFGGHAKSSKYSAALFISPLDVNCFKFFSYLSDGRVVASLSLDDGETSRANYTINLLNLNCPYLVNLRKNWIDELDQLIDEHIQKNWDLSSLENIYLLPVSNKLLQFFSASSQRFGK</sequence>
<evidence type="ECO:0008006" key="3">
    <source>
        <dbReference type="Google" id="ProtNLM"/>
    </source>
</evidence>
<organism evidence="1 2">
    <name type="scientific">Hydrogenovibrio marinus</name>
    <dbReference type="NCBI Taxonomy" id="28885"/>
    <lineage>
        <taxon>Bacteria</taxon>
        <taxon>Pseudomonadati</taxon>
        <taxon>Pseudomonadota</taxon>
        <taxon>Gammaproteobacteria</taxon>
        <taxon>Thiotrichales</taxon>
        <taxon>Piscirickettsiaceae</taxon>
        <taxon>Hydrogenovibrio</taxon>
    </lineage>
</organism>
<evidence type="ECO:0000313" key="2">
    <source>
        <dbReference type="Proteomes" id="UP000027341"/>
    </source>
</evidence>
<dbReference type="RefSeq" id="WP_029913000.1">
    <property type="nucleotide sequence ID" value="NZ_AP020335.1"/>
</dbReference>